<gene>
    <name evidence="1" type="ORF">AZI98_08330</name>
</gene>
<accession>A0A165XXD1</accession>
<proteinExistence type="predicted"/>
<organism evidence="1 2">
    <name type="scientific">Aeribacillus pallidus</name>
    <dbReference type="NCBI Taxonomy" id="33936"/>
    <lineage>
        <taxon>Bacteria</taxon>
        <taxon>Bacillati</taxon>
        <taxon>Bacillota</taxon>
        <taxon>Bacilli</taxon>
        <taxon>Bacillales</taxon>
        <taxon>Bacillaceae</taxon>
        <taxon>Aeribacillus</taxon>
    </lineage>
</organism>
<protein>
    <submittedName>
        <fullName evidence="1">Uncharacterized protein</fullName>
    </submittedName>
</protein>
<reference evidence="1 2" key="1">
    <citation type="submission" date="2016-04" db="EMBL/GenBank/DDBJ databases">
        <title>Draft genome sequence of Aeribacillus pallidus 8m3 from petroleum reservoir.</title>
        <authorList>
            <person name="Poltaraus A.B."/>
            <person name="Nazina T.N."/>
            <person name="Tourova T.P."/>
            <person name="Malakho S.M."/>
            <person name="Korshunova A.V."/>
            <person name="Sokolova D.S."/>
        </authorList>
    </citation>
    <scope>NUCLEOTIDE SEQUENCE [LARGE SCALE GENOMIC DNA]</scope>
    <source>
        <strain evidence="1 2">8m3</strain>
    </source>
</reference>
<sequence length="136" mass="15275">MGKGCFPMPFFPALALTDLFSPLASVGQGRSQPHISLHFPTKGSCFCKIKCRELQNPYAVICNGALYGGAMITFFGFAKTVEAGAWLKKSWLQRIHVKPLMDRSHICIFIQNFDKDILQHSVFFSCKKTVARDHFS</sequence>
<evidence type="ECO:0000313" key="2">
    <source>
        <dbReference type="Proteomes" id="UP000076476"/>
    </source>
</evidence>
<comment type="caution">
    <text evidence="1">The sequence shown here is derived from an EMBL/GenBank/DDBJ whole genome shotgun (WGS) entry which is preliminary data.</text>
</comment>
<dbReference type="EMBL" id="LWBR01000021">
    <property type="protein sequence ID" value="KZN96504.1"/>
    <property type="molecule type" value="Genomic_DNA"/>
</dbReference>
<name>A0A165XXD1_9BACI</name>
<dbReference type="AlphaFoldDB" id="A0A165XXD1"/>
<evidence type="ECO:0000313" key="1">
    <source>
        <dbReference type="EMBL" id="KZN96504.1"/>
    </source>
</evidence>
<keyword evidence="2" id="KW-1185">Reference proteome</keyword>
<dbReference type="Proteomes" id="UP000076476">
    <property type="component" value="Unassembled WGS sequence"/>
</dbReference>